<keyword evidence="9 17" id="KW-0547">Nucleotide-binding</keyword>
<keyword evidence="4" id="KW-0963">Cytoplasm</keyword>
<keyword evidence="6" id="KW-0140">cGMP</keyword>
<dbReference type="InterPro" id="IPR008271">
    <property type="entry name" value="Ser/Thr_kinase_AS"/>
</dbReference>
<dbReference type="SUPFAM" id="SSF56112">
    <property type="entry name" value="Protein kinase-like (PK-like)"/>
    <property type="match status" value="1"/>
</dbReference>
<dbReference type="Gene3D" id="3.30.200.20">
    <property type="entry name" value="Phosphorylase Kinase, domain 1"/>
    <property type="match status" value="1"/>
</dbReference>
<dbReference type="InterPro" id="IPR011009">
    <property type="entry name" value="Kinase-like_dom_sf"/>
</dbReference>
<evidence type="ECO:0000256" key="8">
    <source>
        <dbReference type="ARBA" id="ARBA00022723"/>
    </source>
</evidence>
<keyword evidence="11 17" id="KW-0067">ATP-binding</keyword>
<dbReference type="PANTHER" id="PTHR24353">
    <property type="entry name" value="CYCLIC NUCLEOTIDE-DEPENDENT PROTEIN KINASE"/>
    <property type="match status" value="1"/>
</dbReference>
<dbReference type="InterPro" id="IPR000719">
    <property type="entry name" value="Prot_kinase_dom"/>
</dbReference>
<dbReference type="Gene3D" id="1.10.510.10">
    <property type="entry name" value="Transferase(Phosphotransferase) domain 1"/>
    <property type="match status" value="1"/>
</dbReference>
<evidence type="ECO:0000256" key="17">
    <source>
        <dbReference type="PROSITE-ProRule" id="PRU10141"/>
    </source>
</evidence>
<dbReference type="Pfam" id="PF00027">
    <property type="entry name" value="cNMP_binding"/>
    <property type="match status" value="1"/>
</dbReference>
<evidence type="ECO:0000259" key="19">
    <source>
        <dbReference type="PROSITE" id="PS50011"/>
    </source>
</evidence>
<dbReference type="InterPro" id="IPR018490">
    <property type="entry name" value="cNMP-bd_dom_sf"/>
</dbReference>
<evidence type="ECO:0000313" key="23">
    <source>
        <dbReference type="Proteomes" id="UP001165060"/>
    </source>
</evidence>
<evidence type="ECO:0000256" key="4">
    <source>
        <dbReference type="ARBA" id="ARBA00022490"/>
    </source>
</evidence>
<keyword evidence="10" id="KW-0418">Kinase</keyword>
<feature type="domain" description="Cyclic nucleotide-binding" evidence="20">
    <location>
        <begin position="297"/>
        <end position="344"/>
    </location>
</feature>
<dbReference type="InterPro" id="IPR017441">
    <property type="entry name" value="Protein_kinase_ATP_BS"/>
</dbReference>
<gene>
    <name evidence="22" type="ORF">TeGR_g11860</name>
</gene>
<dbReference type="EMBL" id="BRYB01001281">
    <property type="protein sequence ID" value="GMI22203.1"/>
    <property type="molecule type" value="Genomic_DNA"/>
</dbReference>
<feature type="domain" description="Protein kinase" evidence="19">
    <location>
        <begin position="494"/>
        <end position="783"/>
    </location>
</feature>
<dbReference type="CDD" id="cd00038">
    <property type="entry name" value="CAP_ED"/>
    <property type="match status" value="1"/>
</dbReference>
<dbReference type="InterPro" id="IPR000595">
    <property type="entry name" value="cNMP-bd_dom"/>
</dbReference>
<comment type="catalytic activity">
    <reaction evidence="16">
        <text>L-seryl-[protein] + ATP = O-phospho-L-seryl-[protein] + ADP + H(+)</text>
        <dbReference type="Rhea" id="RHEA:17989"/>
        <dbReference type="Rhea" id="RHEA-COMP:9863"/>
        <dbReference type="Rhea" id="RHEA-COMP:11604"/>
        <dbReference type="ChEBI" id="CHEBI:15378"/>
        <dbReference type="ChEBI" id="CHEBI:29999"/>
        <dbReference type="ChEBI" id="CHEBI:30616"/>
        <dbReference type="ChEBI" id="CHEBI:83421"/>
        <dbReference type="ChEBI" id="CHEBI:456216"/>
        <dbReference type="EC" id="2.7.11.12"/>
    </reaction>
</comment>
<comment type="similarity">
    <text evidence="2">Belongs to the protein kinase superfamily. AGC Ser/Thr protein kinase family. cGMP subfamily.</text>
</comment>
<evidence type="ECO:0000256" key="9">
    <source>
        <dbReference type="ARBA" id="ARBA00022741"/>
    </source>
</evidence>
<evidence type="ECO:0000256" key="13">
    <source>
        <dbReference type="ARBA" id="ARBA00022992"/>
    </source>
</evidence>
<evidence type="ECO:0000256" key="18">
    <source>
        <dbReference type="SAM" id="MobiDB-lite"/>
    </source>
</evidence>
<evidence type="ECO:0000256" key="1">
    <source>
        <dbReference type="ARBA" id="ARBA00001946"/>
    </source>
</evidence>
<feature type="domain" description="Cyclic nucleotide-binding" evidence="20">
    <location>
        <begin position="189"/>
        <end position="276"/>
    </location>
</feature>
<dbReference type="Proteomes" id="UP001165060">
    <property type="component" value="Unassembled WGS sequence"/>
</dbReference>
<comment type="cofactor">
    <cofactor evidence="1">
        <name>Mg(2+)</name>
        <dbReference type="ChEBI" id="CHEBI:18420"/>
    </cofactor>
</comment>
<feature type="region of interest" description="Disordered" evidence="18">
    <location>
        <begin position="1"/>
        <end position="24"/>
    </location>
</feature>
<evidence type="ECO:0000313" key="22">
    <source>
        <dbReference type="EMBL" id="GMI22203.1"/>
    </source>
</evidence>
<protein>
    <recommendedName>
        <fullName evidence="14">cGMP-dependent protein kinase</fullName>
        <ecNumber evidence="3">2.7.11.12</ecNumber>
    </recommendedName>
</protein>
<feature type="region of interest" description="Disordered" evidence="18">
    <location>
        <begin position="802"/>
        <end position="832"/>
    </location>
</feature>
<evidence type="ECO:0000259" key="21">
    <source>
        <dbReference type="PROSITE" id="PS51285"/>
    </source>
</evidence>
<feature type="compositionally biased region" description="Low complexity" evidence="18">
    <location>
        <begin position="1"/>
        <end position="11"/>
    </location>
</feature>
<evidence type="ECO:0000256" key="6">
    <source>
        <dbReference type="ARBA" id="ARBA00022535"/>
    </source>
</evidence>
<dbReference type="InterPro" id="IPR000961">
    <property type="entry name" value="AGC-kinase_C"/>
</dbReference>
<keyword evidence="8" id="KW-0479">Metal-binding</keyword>
<dbReference type="PROSITE" id="PS00108">
    <property type="entry name" value="PROTEIN_KINASE_ST"/>
    <property type="match status" value="1"/>
</dbReference>
<feature type="compositionally biased region" description="Basic and acidic residues" evidence="18">
    <location>
        <begin position="360"/>
        <end position="377"/>
    </location>
</feature>
<dbReference type="InterPro" id="IPR014710">
    <property type="entry name" value="RmlC-like_jellyroll"/>
</dbReference>
<dbReference type="SMART" id="SM00100">
    <property type="entry name" value="cNMP"/>
    <property type="match status" value="1"/>
</dbReference>
<evidence type="ECO:0000256" key="16">
    <source>
        <dbReference type="ARBA" id="ARBA00047462"/>
    </source>
</evidence>
<comment type="catalytic activity">
    <reaction evidence="15">
        <text>L-threonyl-[protein] + ATP = O-phospho-L-threonyl-[protein] + ADP + H(+)</text>
        <dbReference type="Rhea" id="RHEA:46608"/>
        <dbReference type="Rhea" id="RHEA-COMP:11060"/>
        <dbReference type="Rhea" id="RHEA-COMP:11605"/>
        <dbReference type="ChEBI" id="CHEBI:15378"/>
        <dbReference type="ChEBI" id="CHEBI:30013"/>
        <dbReference type="ChEBI" id="CHEBI:30616"/>
        <dbReference type="ChEBI" id="CHEBI:61977"/>
        <dbReference type="ChEBI" id="CHEBI:456216"/>
        <dbReference type="EC" id="2.7.11.12"/>
    </reaction>
</comment>
<feature type="region of interest" description="Disordered" evidence="18">
    <location>
        <begin position="360"/>
        <end position="386"/>
    </location>
</feature>
<feature type="domain" description="AGC-kinase C-terminal" evidence="21">
    <location>
        <begin position="784"/>
        <end position="832"/>
    </location>
</feature>
<dbReference type="SUPFAM" id="SSF51206">
    <property type="entry name" value="cAMP-binding domain-like"/>
    <property type="match status" value="2"/>
</dbReference>
<feature type="region of interest" description="Disordered" evidence="18">
    <location>
        <begin position="53"/>
        <end position="94"/>
    </location>
</feature>
<name>A0ABQ6M9J2_9STRA</name>
<evidence type="ECO:0000256" key="7">
    <source>
        <dbReference type="ARBA" id="ARBA00022679"/>
    </source>
</evidence>
<comment type="caution">
    <text evidence="22">The sequence shown here is derived from an EMBL/GenBank/DDBJ whole genome shotgun (WGS) entry which is preliminary data.</text>
</comment>
<dbReference type="PROSITE" id="PS50011">
    <property type="entry name" value="PROTEIN_KINASE_DOM"/>
    <property type="match status" value="1"/>
</dbReference>
<keyword evidence="7" id="KW-0808">Transferase</keyword>
<evidence type="ECO:0000256" key="15">
    <source>
        <dbReference type="ARBA" id="ARBA00047298"/>
    </source>
</evidence>
<dbReference type="PROSITE" id="PS51285">
    <property type="entry name" value="AGC_KINASE_CTER"/>
    <property type="match status" value="1"/>
</dbReference>
<evidence type="ECO:0000259" key="20">
    <source>
        <dbReference type="PROSITE" id="PS50042"/>
    </source>
</evidence>
<organism evidence="22 23">
    <name type="scientific">Tetraparma gracilis</name>
    <dbReference type="NCBI Taxonomy" id="2962635"/>
    <lineage>
        <taxon>Eukaryota</taxon>
        <taxon>Sar</taxon>
        <taxon>Stramenopiles</taxon>
        <taxon>Ochrophyta</taxon>
        <taxon>Bolidophyceae</taxon>
        <taxon>Parmales</taxon>
        <taxon>Triparmaceae</taxon>
        <taxon>Tetraparma</taxon>
    </lineage>
</organism>
<dbReference type="SMART" id="SM00220">
    <property type="entry name" value="S_TKc"/>
    <property type="match status" value="1"/>
</dbReference>
<evidence type="ECO:0000256" key="2">
    <source>
        <dbReference type="ARBA" id="ARBA00006352"/>
    </source>
</evidence>
<dbReference type="PROSITE" id="PS50042">
    <property type="entry name" value="CNMP_BINDING_3"/>
    <property type="match status" value="2"/>
</dbReference>
<keyword evidence="5" id="KW-0723">Serine/threonine-protein kinase</keyword>
<evidence type="ECO:0000256" key="5">
    <source>
        <dbReference type="ARBA" id="ARBA00022527"/>
    </source>
</evidence>
<dbReference type="PANTHER" id="PTHR24353:SF37">
    <property type="entry name" value="CAMP-DEPENDENT PROTEIN KINASE CATALYTIC SUBUNIT PRKX"/>
    <property type="match status" value="1"/>
</dbReference>
<feature type="binding site" evidence="17">
    <location>
        <position position="529"/>
    </location>
    <ligand>
        <name>ATP</name>
        <dbReference type="ChEBI" id="CHEBI:30616"/>
    </ligand>
</feature>
<dbReference type="InterPro" id="IPR018488">
    <property type="entry name" value="cNMP-bd_CS"/>
</dbReference>
<keyword evidence="23" id="KW-1185">Reference proteome</keyword>
<proteinExistence type="inferred from homology"/>
<evidence type="ECO:0000256" key="11">
    <source>
        <dbReference type="ARBA" id="ARBA00022840"/>
    </source>
</evidence>
<dbReference type="Pfam" id="PF00069">
    <property type="entry name" value="Pkinase"/>
    <property type="match status" value="1"/>
</dbReference>
<keyword evidence="12" id="KW-0460">Magnesium</keyword>
<sequence>MGAGASSGSSAAKDKDKPRKNSQFREFSYYRKEFINDKEEGLTNEEVFDDMVKKKGKQTQRGSCPDITYQRQVSTDSGPQSSPLGPPLVGDSPLGLRKLANSNGKMKLPRYNSDLGLSLAVEKRRRGMVLNTGDKMHVVKTRNFMKFKHTDTNKNVFTPEKREAAAIVMTALRKFFFIGEDSFDRMPMVIEGLETEKMTRDDYLIRKGDEGDKMYVIISGTLEVMNEDEETVKIELSYGDLVGEVALVYNEKRMASVRVKEPGTLFSLSRERFRELQALASTSSIVKRCTWLHSATSLSAVNYFAVSRLAQACEKLEVQPGETVLTEGDVTNRCVLLESGSLQVSSAAVGVDLKTMFSFKQKEEEESKEDQGEHRPAESPQVGATTEQSPPLLLAFAGSFFGEQLLTAVAGLGSNWAKGEIPGAAGGVSSLGAQTPITIRNTHATEVACCSVFTLPQLVEAIGQEDLAEFIVDDETIATRREKRTMKKYKHEDFDVVGFLGQGSFGSVQLVKTKEPENDDSLPAEYALKHMSKEYINNSGQVEHTLDERAIVIKLAHPNVLRVYSTFQSKDELFILSEYIAGCDLWALIHSDAAKTGEVYGLPPHFVKFYSANIVEGLGHIHSKGIAYRDLKPENVMVDADGYLKIIDFGFAKKIPYTVEIDDSTQFMPKSHTMCGTPEYLAPEFITSEGHDHTADLWALGVMVHELVTSISPFNSGQQTMTQLFTNIVTTLYTGVKITPDFDKKAGGPHTSALIKGLCAFKGSDRLGGKAQGMDEVKALPLFDDLDFELLYKRALDAPWKPAPEELEGLREPEEEREVEPFSGDQDTFATF</sequence>
<evidence type="ECO:0000256" key="10">
    <source>
        <dbReference type="ARBA" id="ARBA00022777"/>
    </source>
</evidence>
<reference evidence="22 23" key="1">
    <citation type="journal article" date="2023" name="Commun. Biol.">
        <title>Genome analysis of Parmales, the sister group of diatoms, reveals the evolutionary specialization of diatoms from phago-mixotrophs to photoautotrophs.</title>
        <authorList>
            <person name="Ban H."/>
            <person name="Sato S."/>
            <person name="Yoshikawa S."/>
            <person name="Yamada K."/>
            <person name="Nakamura Y."/>
            <person name="Ichinomiya M."/>
            <person name="Sato N."/>
            <person name="Blanc-Mathieu R."/>
            <person name="Endo H."/>
            <person name="Kuwata A."/>
            <person name="Ogata H."/>
        </authorList>
    </citation>
    <scope>NUCLEOTIDE SEQUENCE [LARGE SCALE GENOMIC DNA]</scope>
</reference>
<dbReference type="PROSITE" id="PS00888">
    <property type="entry name" value="CNMP_BINDING_1"/>
    <property type="match status" value="1"/>
</dbReference>
<dbReference type="EC" id="2.7.11.12" evidence="3"/>
<accession>A0ABQ6M9J2</accession>
<evidence type="ECO:0000256" key="3">
    <source>
        <dbReference type="ARBA" id="ARBA00012428"/>
    </source>
</evidence>
<evidence type="ECO:0000256" key="14">
    <source>
        <dbReference type="ARBA" id="ARBA00024113"/>
    </source>
</evidence>
<dbReference type="Gene3D" id="2.60.120.10">
    <property type="entry name" value="Jelly Rolls"/>
    <property type="match status" value="2"/>
</dbReference>
<keyword evidence="13" id="KW-0142">cGMP-binding</keyword>
<evidence type="ECO:0000256" key="12">
    <source>
        <dbReference type="ARBA" id="ARBA00022842"/>
    </source>
</evidence>
<dbReference type="PROSITE" id="PS00107">
    <property type="entry name" value="PROTEIN_KINASE_ATP"/>
    <property type="match status" value="1"/>
</dbReference>